<dbReference type="PROSITE" id="PS51257">
    <property type="entry name" value="PROKAR_LIPOPROTEIN"/>
    <property type="match status" value="1"/>
</dbReference>
<gene>
    <name evidence="2" type="ORF">CDL12_21703</name>
</gene>
<name>A0A2G9GKD7_9LAMI</name>
<evidence type="ECO:0000313" key="2">
    <source>
        <dbReference type="EMBL" id="PIN05749.1"/>
    </source>
</evidence>
<keyword evidence="1" id="KW-0472">Membrane</keyword>
<reference evidence="3" key="1">
    <citation type="journal article" date="2018" name="Gigascience">
        <title>Genome assembly of the Pink Ipe (Handroanthus impetiginosus, Bignoniaceae), a highly valued, ecologically keystone Neotropical timber forest tree.</title>
        <authorList>
            <person name="Silva-Junior O.B."/>
            <person name="Grattapaglia D."/>
            <person name="Novaes E."/>
            <person name="Collevatti R.G."/>
        </authorList>
    </citation>
    <scope>NUCLEOTIDE SEQUENCE [LARGE SCALE GENOMIC DNA]</scope>
    <source>
        <strain evidence="3">cv. UFG-1</strain>
    </source>
</reference>
<feature type="transmembrane region" description="Helical" evidence="1">
    <location>
        <begin position="21"/>
        <end position="49"/>
    </location>
</feature>
<feature type="transmembrane region" description="Helical" evidence="1">
    <location>
        <begin position="89"/>
        <end position="114"/>
    </location>
</feature>
<comment type="caution">
    <text evidence="2">The sequence shown here is derived from an EMBL/GenBank/DDBJ whole genome shotgun (WGS) entry which is preliminary data.</text>
</comment>
<sequence>MSLCGCKGKHVIMASFFRVKLVCVLNMVLCGITSCEYVIFVMEFIWISLCATPDIGSSDGCLLIFILLPCFTFIWIPKTWDVQFLDMGCVYYGSASSLSLSLSLSVSVVVFAWASVRKEDDDRVLVQTWFAGVAKNGGIVRIQWERPSYIPVWNGCCVS</sequence>
<organism evidence="2 3">
    <name type="scientific">Handroanthus impetiginosus</name>
    <dbReference type="NCBI Taxonomy" id="429701"/>
    <lineage>
        <taxon>Eukaryota</taxon>
        <taxon>Viridiplantae</taxon>
        <taxon>Streptophyta</taxon>
        <taxon>Embryophyta</taxon>
        <taxon>Tracheophyta</taxon>
        <taxon>Spermatophyta</taxon>
        <taxon>Magnoliopsida</taxon>
        <taxon>eudicotyledons</taxon>
        <taxon>Gunneridae</taxon>
        <taxon>Pentapetalae</taxon>
        <taxon>asterids</taxon>
        <taxon>lamiids</taxon>
        <taxon>Lamiales</taxon>
        <taxon>Bignoniaceae</taxon>
        <taxon>Crescentiina</taxon>
        <taxon>Tabebuia alliance</taxon>
        <taxon>Handroanthus</taxon>
    </lineage>
</organism>
<protein>
    <submittedName>
        <fullName evidence="2">Uncharacterized protein</fullName>
    </submittedName>
</protein>
<dbReference type="AlphaFoldDB" id="A0A2G9GKD7"/>
<keyword evidence="3" id="KW-1185">Reference proteome</keyword>
<feature type="transmembrane region" description="Helical" evidence="1">
    <location>
        <begin position="55"/>
        <end position="77"/>
    </location>
</feature>
<proteinExistence type="predicted"/>
<accession>A0A2G9GKD7</accession>
<dbReference type="EMBL" id="NKXS01004639">
    <property type="protein sequence ID" value="PIN05749.1"/>
    <property type="molecule type" value="Genomic_DNA"/>
</dbReference>
<keyword evidence="1" id="KW-0812">Transmembrane</keyword>
<evidence type="ECO:0000256" key="1">
    <source>
        <dbReference type="SAM" id="Phobius"/>
    </source>
</evidence>
<dbReference type="Proteomes" id="UP000231279">
    <property type="component" value="Unassembled WGS sequence"/>
</dbReference>
<keyword evidence="1" id="KW-1133">Transmembrane helix</keyword>
<evidence type="ECO:0000313" key="3">
    <source>
        <dbReference type="Proteomes" id="UP000231279"/>
    </source>
</evidence>